<dbReference type="STRING" id="1121362.A605_10245"/>
<protein>
    <submittedName>
        <fullName evidence="2">ABC transporter</fullName>
    </submittedName>
</protein>
<dbReference type="SUPFAM" id="SSF52540">
    <property type="entry name" value="P-loop containing nucleoside triphosphate hydrolases"/>
    <property type="match status" value="1"/>
</dbReference>
<reference evidence="2 3" key="1">
    <citation type="journal article" date="2012" name="Stand. Genomic Sci.">
        <title>Genome sequence of the halotolerant bacterium Corynebacterium halotolerans type strain YIM 70093(T) (= DSM 44683(T)).</title>
        <authorList>
            <person name="Ruckert C."/>
            <person name="Albersmeier A."/>
            <person name="Al-Dilaimi A."/>
            <person name="Niehaus K."/>
            <person name="Szczepanowski R."/>
            <person name="Kalinowski J."/>
        </authorList>
    </citation>
    <scope>NUCLEOTIDE SEQUENCE [LARGE SCALE GENOMIC DNA]</scope>
    <source>
        <strain evidence="2">YIM 70093</strain>
    </source>
</reference>
<name>M1MZD3_9CORY</name>
<proteinExistence type="predicted"/>
<dbReference type="KEGG" id="chn:A605_10245"/>
<dbReference type="Proteomes" id="UP000011723">
    <property type="component" value="Chromosome"/>
</dbReference>
<feature type="region of interest" description="Disordered" evidence="1">
    <location>
        <begin position="159"/>
        <end position="181"/>
    </location>
</feature>
<dbReference type="PANTHER" id="PTHR46743">
    <property type="entry name" value="TEICHOIC ACIDS EXPORT ATP-BINDING PROTEIN TAGH"/>
    <property type="match status" value="1"/>
</dbReference>
<dbReference type="AlphaFoldDB" id="M1MZD3"/>
<evidence type="ECO:0000313" key="2">
    <source>
        <dbReference type="EMBL" id="AGF73049.1"/>
    </source>
</evidence>
<dbReference type="InterPro" id="IPR050683">
    <property type="entry name" value="Bact_Polysacc_Export_ATP-bd"/>
</dbReference>
<evidence type="ECO:0000313" key="3">
    <source>
        <dbReference type="Proteomes" id="UP000011723"/>
    </source>
</evidence>
<keyword evidence="3" id="KW-1185">Reference proteome</keyword>
<accession>M1MZD3</accession>
<feature type="compositionally biased region" description="Low complexity" evidence="1">
    <location>
        <begin position="172"/>
        <end position="181"/>
    </location>
</feature>
<dbReference type="Gene3D" id="3.40.50.300">
    <property type="entry name" value="P-loop containing nucleotide triphosphate hydrolases"/>
    <property type="match status" value="1"/>
</dbReference>
<dbReference type="InterPro" id="IPR027417">
    <property type="entry name" value="P-loop_NTPase"/>
</dbReference>
<gene>
    <name evidence="2" type="ORF">A605_10245</name>
</gene>
<dbReference type="eggNOG" id="COG1134">
    <property type="taxonomic scope" value="Bacteria"/>
</dbReference>
<organism evidence="2 3">
    <name type="scientific">Corynebacterium halotolerans YIM 70093 = DSM 44683</name>
    <dbReference type="NCBI Taxonomy" id="1121362"/>
    <lineage>
        <taxon>Bacteria</taxon>
        <taxon>Bacillati</taxon>
        <taxon>Actinomycetota</taxon>
        <taxon>Actinomycetes</taxon>
        <taxon>Mycobacteriales</taxon>
        <taxon>Corynebacteriaceae</taxon>
        <taxon>Corynebacterium</taxon>
    </lineage>
</organism>
<dbReference type="EMBL" id="CP003697">
    <property type="protein sequence ID" value="AGF73049.1"/>
    <property type="molecule type" value="Genomic_DNA"/>
</dbReference>
<sequence>MGLSPEEVEEKVDDVREFADIGDAINRPMNTYSSGMGARLKFAISTSVHPEILLVDEALSTGDASFTNRARERMSRMLESSGTVFLVSHGAATIQENCTRAIWLHNGRIIADGQAESVTKSYRVWGNRKATGKDDEAEEIIKKMEGYYTPPIITLKSERPELFSSEKQMSGSTSTASARRS</sequence>
<dbReference type="HOGENOM" id="CLU_1591741_0_0_11"/>
<evidence type="ECO:0000256" key="1">
    <source>
        <dbReference type="SAM" id="MobiDB-lite"/>
    </source>
</evidence>
<dbReference type="PANTHER" id="PTHR46743:SF2">
    <property type="entry name" value="TEICHOIC ACIDS EXPORT ATP-BINDING PROTEIN TAGH"/>
    <property type="match status" value="1"/>
</dbReference>
<dbReference type="PATRIC" id="fig|1121362.3.peg.2075"/>